<evidence type="ECO:0000256" key="9">
    <source>
        <dbReference type="ARBA" id="ARBA00047885"/>
    </source>
</evidence>
<reference evidence="14 15" key="3">
    <citation type="journal article" date="2015" name="Genome Announc.">
        <title>Draft Genome Sequence of the Archiascomycetous Yeast Saitoella complicata.</title>
        <authorList>
            <person name="Yamauchi K."/>
            <person name="Kondo S."/>
            <person name="Hamamoto M."/>
            <person name="Takahashi Y."/>
            <person name="Ogura Y."/>
            <person name="Hayashi T."/>
            <person name="Nishida H."/>
        </authorList>
    </citation>
    <scope>NUCLEOTIDE SEQUENCE [LARGE SCALE GENOMIC DNA]</scope>
    <source>
        <strain evidence="14 15">NRRL Y-17804</strain>
    </source>
</reference>
<keyword evidence="12" id="KW-0812">Transmembrane</keyword>
<accession>A0A0E9NNA4</accession>
<evidence type="ECO:0000256" key="1">
    <source>
        <dbReference type="ARBA" id="ARBA00009059"/>
    </source>
</evidence>
<comment type="catalytic activity">
    <reaction evidence="9">
        <text>N-terminal L-prolyl-L-prolyl-L-lysyl-[protein] + 2 S-adenosyl-L-methionine = N-terminal N,N-dimethyl-L-prolyl-L-prolyl-L-lysyl-[protein] + 2 S-adenosyl-L-homocysteine + 2 H(+)</text>
        <dbReference type="Rhea" id="RHEA:54736"/>
        <dbReference type="Rhea" id="RHEA-COMP:13787"/>
        <dbReference type="Rhea" id="RHEA-COMP:13974"/>
        <dbReference type="ChEBI" id="CHEBI:15378"/>
        <dbReference type="ChEBI" id="CHEBI:57856"/>
        <dbReference type="ChEBI" id="CHEBI:59789"/>
        <dbReference type="ChEBI" id="CHEBI:138059"/>
        <dbReference type="ChEBI" id="CHEBI:138318"/>
        <dbReference type="EC" id="2.1.1.244"/>
    </reaction>
</comment>
<reference evidence="14 15" key="2">
    <citation type="journal article" date="2014" name="J. Gen. Appl. Microbiol.">
        <title>The early diverging ascomycetous budding yeast Saitoella complicata has three histone deacetylases belonging to the Clr6, Hos2, and Rpd3 lineages.</title>
        <authorList>
            <person name="Nishida H."/>
            <person name="Matsumoto T."/>
            <person name="Kondo S."/>
            <person name="Hamamoto M."/>
            <person name="Yoshikawa H."/>
        </authorList>
    </citation>
    <scope>NUCLEOTIDE SEQUENCE [LARGE SCALE GENOMIC DNA]</scope>
    <source>
        <strain evidence="14 15">NRRL Y-17804</strain>
    </source>
</reference>
<dbReference type="PANTHER" id="PTHR12753:SF0">
    <property type="entry name" value="ALPHA N-TERMINAL PROTEIN METHYLTRANSFERASE 1"/>
    <property type="match status" value="1"/>
</dbReference>
<dbReference type="FunFam" id="3.40.50.150:FF:000025">
    <property type="entry name" value="N-terminal Xaa-Pro-Lys N-methyltransferase 1"/>
    <property type="match status" value="1"/>
</dbReference>
<evidence type="ECO:0000256" key="11">
    <source>
        <dbReference type="ARBA" id="ARBA00082558"/>
    </source>
</evidence>
<protein>
    <recommendedName>
        <fullName evidence="6">Alpha N-terminal protein methyltransferase 1</fullName>
        <ecNumber evidence="5">2.1.1.244</ecNumber>
    </recommendedName>
    <alternativeName>
        <fullName evidence="11">Translation associated element 1</fullName>
    </alternativeName>
    <alternativeName>
        <fullName evidence="7">X-Pro-Lys N-terminal protein methyltransferase 1</fullName>
    </alternativeName>
</protein>
<comment type="catalytic activity">
    <reaction evidence="10">
        <text>N-terminal L-alanyl-L-prolyl-L-lysyl-[protein] + 3 S-adenosyl-L-methionine = N-terminal N,N,N-trimethyl-L-alanyl-L-prolyl-L-lysyl-[protein] + 3 S-adenosyl-L-homocysteine + 3 H(+)</text>
        <dbReference type="Rhea" id="RHEA:54712"/>
        <dbReference type="Rhea" id="RHEA-COMP:13785"/>
        <dbReference type="Rhea" id="RHEA-COMP:13971"/>
        <dbReference type="ChEBI" id="CHEBI:15378"/>
        <dbReference type="ChEBI" id="CHEBI:57856"/>
        <dbReference type="ChEBI" id="CHEBI:59789"/>
        <dbReference type="ChEBI" id="CHEBI:138057"/>
        <dbReference type="ChEBI" id="CHEBI:138315"/>
        <dbReference type="EC" id="2.1.1.244"/>
    </reaction>
</comment>
<comment type="catalytic activity">
    <reaction evidence="8">
        <text>N-terminal L-seryl-L-prolyl-L-lysyl-[protein] + 3 S-adenosyl-L-methionine = N-terminal N,N,N-trimethyl-L-seryl-L-prolyl-L-lysyl-[protein] + 3 S-adenosyl-L-homocysteine + 3 H(+)</text>
        <dbReference type="Rhea" id="RHEA:54724"/>
        <dbReference type="Rhea" id="RHEA-COMP:13789"/>
        <dbReference type="Rhea" id="RHEA-COMP:13973"/>
        <dbReference type="ChEBI" id="CHEBI:15378"/>
        <dbReference type="ChEBI" id="CHEBI:57856"/>
        <dbReference type="ChEBI" id="CHEBI:59789"/>
        <dbReference type="ChEBI" id="CHEBI:138061"/>
        <dbReference type="ChEBI" id="CHEBI:138317"/>
        <dbReference type="EC" id="2.1.1.244"/>
    </reaction>
</comment>
<dbReference type="AlphaFoldDB" id="A0A0E9NNA4"/>
<dbReference type="Pfam" id="PF02129">
    <property type="entry name" value="Peptidase_S15"/>
    <property type="match status" value="1"/>
</dbReference>
<evidence type="ECO:0000259" key="13">
    <source>
        <dbReference type="Pfam" id="PF02129"/>
    </source>
</evidence>
<evidence type="ECO:0000256" key="6">
    <source>
        <dbReference type="ARBA" id="ARBA00039449"/>
    </source>
</evidence>
<dbReference type="EMBL" id="BACD03000044">
    <property type="protein sequence ID" value="GAO51293.1"/>
    <property type="molecule type" value="Genomic_DNA"/>
</dbReference>
<reference evidence="14 15" key="1">
    <citation type="journal article" date="2011" name="J. Gen. Appl. Microbiol.">
        <title>Draft genome sequencing of the enigmatic yeast Saitoella complicata.</title>
        <authorList>
            <person name="Nishida H."/>
            <person name="Hamamoto M."/>
            <person name="Sugiyama J."/>
        </authorList>
    </citation>
    <scope>NUCLEOTIDE SEQUENCE [LARGE SCALE GENOMIC DNA]</scope>
    <source>
        <strain evidence="14 15">NRRL Y-17804</strain>
    </source>
</reference>
<evidence type="ECO:0000256" key="4">
    <source>
        <dbReference type="ARBA" id="ARBA00022691"/>
    </source>
</evidence>
<dbReference type="PANTHER" id="PTHR12753">
    <property type="entry name" value="AD-003 - RELATED"/>
    <property type="match status" value="1"/>
</dbReference>
<dbReference type="InterPro" id="IPR008576">
    <property type="entry name" value="MeTrfase_NTM1"/>
</dbReference>
<dbReference type="CDD" id="cd02440">
    <property type="entry name" value="AdoMet_MTases"/>
    <property type="match status" value="1"/>
</dbReference>
<keyword evidence="3" id="KW-0808">Transferase</keyword>
<dbReference type="STRING" id="698492.A0A0E9NNA4"/>
<dbReference type="SUPFAM" id="SSF53474">
    <property type="entry name" value="alpha/beta-Hydrolases"/>
    <property type="match status" value="1"/>
</dbReference>
<dbReference type="InterPro" id="IPR029058">
    <property type="entry name" value="AB_hydrolase_fold"/>
</dbReference>
<evidence type="ECO:0000256" key="2">
    <source>
        <dbReference type="ARBA" id="ARBA00022603"/>
    </source>
</evidence>
<keyword evidence="12" id="KW-1133">Transmembrane helix</keyword>
<dbReference type="GO" id="GO:0071885">
    <property type="term" value="F:N-terminal protein N-methyltransferase activity"/>
    <property type="evidence" value="ECO:0007669"/>
    <property type="project" value="UniProtKB-EC"/>
</dbReference>
<feature type="domain" description="Xaa-Pro dipeptidyl-peptidase-like" evidence="13">
    <location>
        <begin position="403"/>
        <end position="508"/>
    </location>
</feature>
<evidence type="ECO:0000256" key="12">
    <source>
        <dbReference type="SAM" id="Phobius"/>
    </source>
</evidence>
<dbReference type="EC" id="2.1.1.244" evidence="5"/>
<keyword evidence="2" id="KW-0489">Methyltransferase</keyword>
<keyword evidence="12" id="KW-0472">Membrane</keyword>
<evidence type="ECO:0000256" key="10">
    <source>
        <dbReference type="ARBA" id="ARBA00048167"/>
    </source>
</evidence>
<evidence type="ECO:0000313" key="15">
    <source>
        <dbReference type="Proteomes" id="UP000033140"/>
    </source>
</evidence>
<evidence type="ECO:0000313" key="14">
    <source>
        <dbReference type="EMBL" id="GAO51293.1"/>
    </source>
</evidence>
<comment type="similarity">
    <text evidence="1">Belongs to the methyltransferase superfamily. NTM1 family.</text>
</comment>
<evidence type="ECO:0000256" key="5">
    <source>
        <dbReference type="ARBA" id="ARBA00039112"/>
    </source>
</evidence>
<dbReference type="InterPro" id="IPR029063">
    <property type="entry name" value="SAM-dependent_MTases_sf"/>
</dbReference>
<evidence type="ECO:0000256" key="8">
    <source>
        <dbReference type="ARBA" id="ARBA00047306"/>
    </source>
</evidence>
<feature type="transmembrane region" description="Helical" evidence="12">
    <location>
        <begin position="283"/>
        <end position="303"/>
    </location>
</feature>
<name>A0A0E9NNA4_SAICN</name>
<dbReference type="Gene3D" id="3.40.50.1820">
    <property type="entry name" value="alpha/beta hydrolase"/>
    <property type="match status" value="1"/>
</dbReference>
<dbReference type="GO" id="GO:0005737">
    <property type="term" value="C:cytoplasm"/>
    <property type="evidence" value="ECO:0007669"/>
    <property type="project" value="TreeGrafter"/>
</dbReference>
<sequence>MENKEEFYGKARLYWDAVPPTVNGMLGGYGSGKVPRVDIQGSIAFLSKLNARLPSRKSAENHSEFISADCGAGIGRVTKGLLSKYSDHVDLVEPIENFAEEARSGALLQEERDAGKVTVIQKGLEEWTPEESKYSLIWAQWCLGHLEDDDLVAFFKRCQKGLREGGLICVKENITMGQNVKDEEDSSWTRTRDSLLTIFKDAGLKVVKEDLQHGFPQELFPVRMFALCYVHRLFDHINHNFWMASSRRYFCGSRKLNAGVMHIVIGVSITFENMSLLKRGYSLLFFGGLLYAGFLLCLTSPALQRNLLYLHRAKPFWGADLTKPELYGFANGRVRPFHIQTPDDERIFAWHVLPFNLYSAHREELEAPNYDYAKHTELLRNDPEARVVIYMHGTAGTIAATDNRLNTYRTWSLLPGNVHVLTIDYRGFGLSTGEPSEEGLVTDGISAVQWAMENGVAPERIAIVGQSLGSAVSIAVANELASQGTYIRALLPICGFASLTQIVTTYRLVGFIPILSPLRVYPLIQNFIINNFLYEKWDSATRLRSFAEKTRGKDVSITIMHSVYDMDIPYASSRLLFQSAITGSLHAGQDMTCAMDDTDPTVAPDFAKGLVDKRTIGSGGSVYTFKAGEGEKEGRIQYVELDWGGHNRMQKADSVLMALGKALGVL</sequence>
<dbReference type="GO" id="GO:0016787">
    <property type="term" value="F:hydrolase activity"/>
    <property type="evidence" value="ECO:0007669"/>
    <property type="project" value="InterPro"/>
</dbReference>
<keyword evidence="15" id="KW-1185">Reference proteome</keyword>
<dbReference type="Gene3D" id="3.40.50.150">
    <property type="entry name" value="Vaccinia Virus protein VP39"/>
    <property type="match status" value="1"/>
</dbReference>
<organism evidence="14 15">
    <name type="scientific">Saitoella complicata (strain BCRC 22490 / CBS 7301 / JCM 7358 / NBRC 10748 / NRRL Y-17804)</name>
    <dbReference type="NCBI Taxonomy" id="698492"/>
    <lineage>
        <taxon>Eukaryota</taxon>
        <taxon>Fungi</taxon>
        <taxon>Dikarya</taxon>
        <taxon>Ascomycota</taxon>
        <taxon>Taphrinomycotina</taxon>
        <taxon>Taphrinomycotina incertae sedis</taxon>
        <taxon>Saitoella</taxon>
    </lineage>
</organism>
<gene>
    <name evidence="14" type="ORF">G7K_5398-t1</name>
</gene>
<dbReference type="InterPro" id="IPR000383">
    <property type="entry name" value="Xaa-Pro-like_dom"/>
</dbReference>
<comment type="caution">
    <text evidence="14">The sequence shown here is derived from an EMBL/GenBank/DDBJ whole genome shotgun (WGS) entry which is preliminary data.</text>
</comment>
<dbReference type="Pfam" id="PF05891">
    <property type="entry name" value="Methyltransf_PK"/>
    <property type="match status" value="1"/>
</dbReference>
<evidence type="ECO:0000256" key="7">
    <source>
        <dbReference type="ARBA" id="ARBA00043129"/>
    </source>
</evidence>
<dbReference type="SUPFAM" id="SSF53335">
    <property type="entry name" value="S-adenosyl-L-methionine-dependent methyltransferases"/>
    <property type="match status" value="1"/>
</dbReference>
<evidence type="ECO:0000256" key="3">
    <source>
        <dbReference type="ARBA" id="ARBA00022679"/>
    </source>
</evidence>
<keyword evidence="4" id="KW-0949">S-adenosyl-L-methionine</keyword>
<dbReference type="GO" id="GO:0032259">
    <property type="term" value="P:methylation"/>
    <property type="evidence" value="ECO:0007669"/>
    <property type="project" value="UniProtKB-KW"/>
</dbReference>
<dbReference type="Proteomes" id="UP000033140">
    <property type="component" value="Unassembled WGS sequence"/>
</dbReference>
<proteinExistence type="inferred from homology"/>